<evidence type="ECO:0000313" key="1">
    <source>
        <dbReference type="EMBL" id="KKM20978.1"/>
    </source>
</evidence>
<dbReference type="EMBL" id="LAZR01013656">
    <property type="protein sequence ID" value="KKM20978.1"/>
    <property type="molecule type" value="Genomic_DNA"/>
</dbReference>
<accession>A0A0F9KFR0</accession>
<gene>
    <name evidence="1" type="ORF">LCGC14_1640080</name>
</gene>
<protein>
    <submittedName>
        <fullName evidence="1">Uncharacterized protein</fullName>
    </submittedName>
</protein>
<sequence>MTYFKSDMDGLAKEREFLDDRMKRAPYPRIKLENGFTTIRVLPAYDESGRWYYRYGMHFGLPIENARKTWPCVASTDTPETCLFCERVDDYRNTAPELYS</sequence>
<organism evidence="1">
    <name type="scientific">marine sediment metagenome</name>
    <dbReference type="NCBI Taxonomy" id="412755"/>
    <lineage>
        <taxon>unclassified sequences</taxon>
        <taxon>metagenomes</taxon>
        <taxon>ecological metagenomes</taxon>
    </lineage>
</organism>
<comment type="caution">
    <text evidence="1">The sequence shown here is derived from an EMBL/GenBank/DDBJ whole genome shotgun (WGS) entry which is preliminary data.</text>
</comment>
<proteinExistence type="predicted"/>
<reference evidence="1" key="1">
    <citation type="journal article" date="2015" name="Nature">
        <title>Complex archaea that bridge the gap between prokaryotes and eukaryotes.</title>
        <authorList>
            <person name="Spang A."/>
            <person name="Saw J.H."/>
            <person name="Jorgensen S.L."/>
            <person name="Zaremba-Niedzwiedzka K."/>
            <person name="Martijn J."/>
            <person name="Lind A.E."/>
            <person name="van Eijk R."/>
            <person name="Schleper C."/>
            <person name="Guy L."/>
            <person name="Ettema T.J."/>
        </authorList>
    </citation>
    <scope>NUCLEOTIDE SEQUENCE</scope>
</reference>
<dbReference type="AlphaFoldDB" id="A0A0F9KFR0"/>
<feature type="non-terminal residue" evidence="1">
    <location>
        <position position="100"/>
    </location>
</feature>
<name>A0A0F9KFR0_9ZZZZ</name>